<accession>A0A5N5UIA3</accession>
<proteinExistence type="predicted"/>
<gene>
    <name evidence="1" type="ORF">DM867_09950</name>
    <name evidence="3" type="ORF">DMP03_03790</name>
    <name evidence="2" type="ORF">DP108_09695</name>
</gene>
<evidence type="ECO:0000313" key="2">
    <source>
        <dbReference type="EMBL" id="KAB7517280.1"/>
    </source>
</evidence>
<protein>
    <submittedName>
        <fullName evidence="2">DUF2150 family protein</fullName>
    </submittedName>
</protein>
<evidence type="ECO:0000313" key="1">
    <source>
        <dbReference type="EMBL" id="KAB7513297.1"/>
    </source>
</evidence>
<dbReference type="EMBL" id="QJOW01000001">
    <property type="protein sequence ID" value="KAB7518487.1"/>
    <property type="molecule type" value="Genomic_DNA"/>
</dbReference>
<comment type="caution">
    <text evidence="2">The sequence shown here is derived from an EMBL/GenBank/DDBJ whole genome shotgun (WGS) entry which is preliminary data.</text>
</comment>
<dbReference type="OrthoDB" id="145435at2157"/>
<dbReference type="Proteomes" id="UP000326865">
    <property type="component" value="Unassembled WGS sequence"/>
</dbReference>
<dbReference type="RefSeq" id="WP_075936633.1">
    <property type="nucleotide sequence ID" value="NZ_QJOW01000001.1"/>
</dbReference>
<accession>A0A5N5U4C4</accession>
<dbReference type="Pfam" id="PF09920">
    <property type="entry name" value="DUF2150"/>
    <property type="match status" value="1"/>
</dbReference>
<dbReference type="PIRSF" id="PIRSF022079">
    <property type="entry name" value="UCP022079"/>
    <property type="match status" value="1"/>
</dbReference>
<reference evidence="4 5" key="1">
    <citation type="submission" date="2019-10" db="EMBL/GenBank/DDBJ databases">
        <title>Unraveling microbial dark matter from salterns through culturing: the case of the genus Halosegnis.</title>
        <authorList>
            <person name="Duran-Viseras A."/>
            <person name="Andrei A.-S."/>
            <person name="Vera-Gargallo B."/>
            <person name="Ghai R."/>
            <person name="Sanchez-Porro C."/>
            <person name="Ventosa A."/>
        </authorList>
    </citation>
    <scope>NUCLEOTIDE SEQUENCE [LARGE SCALE GENOMIC DNA]</scope>
    <source>
        <strain evidence="3 5">F17-44</strain>
        <strain evidence="1 6">F18-79</strain>
        <strain evidence="2 4">F19-13</strain>
    </source>
</reference>
<dbReference type="InterPro" id="IPR014518">
    <property type="entry name" value="UCP022079"/>
</dbReference>
<accession>A0A5N5UFP0</accession>
<organism evidence="2 4">
    <name type="scientific">Halosegnis rubeus</name>
    <dbReference type="NCBI Taxonomy" id="2212850"/>
    <lineage>
        <taxon>Archaea</taxon>
        <taxon>Methanobacteriati</taxon>
        <taxon>Methanobacteriota</taxon>
        <taxon>Stenosarchaea group</taxon>
        <taxon>Halobacteria</taxon>
        <taxon>Halobacteriales</taxon>
        <taxon>Natronomonadaceae</taxon>
        <taxon>Halosegnis</taxon>
    </lineage>
</organism>
<keyword evidence="6" id="KW-1185">Reference proteome</keyword>
<dbReference type="EMBL" id="QMDY01000005">
    <property type="protein sequence ID" value="KAB7517280.1"/>
    <property type="molecule type" value="Genomic_DNA"/>
</dbReference>
<dbReference type="Proteomes" id="UP000326302">
    <property type="component" value="Unassembled WGS sequence"/>
</dbReference>
<evidence type="ECO:0000313" key="5">
    <source>
        <dbReference type="Proteomes" id="UP000326302"/>
    </source>
</evidence>
<evidence type="ECO:0000313" key="4">
    <source>
        <dbReference type="Proteomes" id="UP000326207"/>
    </source>
</evidence>
<sequence>MSTDESAEGDRELPEEFYSEERWNNWLTRLEDEDIDPENEDSARLLLNLQDDAAIAVAKIITAYRDDLLDEDEALDELEAFAAVVLDDVAIDDEDKAMLVDSVQMALHCVAASAEAFVVSGTPEEGTVAANIQAAVDAEADEEFDTAFNYCAQAGTLVIDGTDTDVSSIAADLEYGYVAEWVNGLDSLQDALSDPELVEEA</sequence>
<evidence type="ECO:0000313" key="3">
    <source>
        <dbReference type="EMBL" id="KAB7518487.1"/>
    </source>
</evidence>
<dbReference type="EMBL" id="QKKZ01000004">
    <property type="protein sequence ID" value="KAB7513297.1"/>
    <property type="molecule type" value="Genomic_DNA"/>
</dbReference>
<name>A0A5N5UFP0_9EURY</name>
<dbReference type="Proteomes" id="UP000326207">
    <property type="component" value="Unassembled WGS sequence"/>
</dbReference>
<dbReference type="AlphaFoldDB" id="A0A5N5UFP0"/>
<evidence type="ECO:0000313" key="6">
    <source>
        <dbReference type="Proteomes" id="UP000326865"/>
    </source>
</evidence>